<comment type="caution">
    <text evidence="2">The sequence shown here is derived from an EMBL/GenBank/DDBJ whole genome shotgun (WGS) entry which is preliminary data.</text>
</comment>
<feature type="compositionally biased region" description="Basic and acidic residues" evidence="1">
    <location>
        <begin position="10"/>
        <end position="19"/>
    </location>
</feature>
<reference evidence="2 3" key="1">
    <citation type="submission" date="2024-01" db="EMBL/GenBank/DDBJ databases">
        <title>The genome of the rayed Mediterranean limpet Patella caerulea (Linnaeus, 1758).</title>
        <authorList>
            <person name="Anh-Thu Weber A."/>
            <person name="Halstead-Nussloch G."/>
        </authorList>
    </citation>
    <scope>NUCLEOTIDE SEQUENCE [LARGE SCALE GENOMIC DNA]</scope>
    <source>
        <strain evidence="2">AATW-2023a</strain>
        <tissue evidence="2">Whole specimen</tissue>
    </source>
</reference>
<dbReference type="EMBL" id="JAZGQO010000001">
    <property type="protein sequence ID" value="KAK6196056.1"/>
    <property type="molecule type" value="Genomic_DNA"/>
</dbReference>
<feature type="region of interest" description="Disordered" evidence="1">
    <location>
        <begin position="1"/>
        <end position="31"/>
    </location>
</feature>
<accession>A0AAN8KHB8</accession>
<dbReference type="Proteomes" id="UP001347796">
    <property type="component" value="Unassembled WGS sequence"/>
</dbReference>
<name>A0AAN8KHB8_PATCE</name>
<proteinExistence type="predicted"/>
<organism evidence="2 3">
    <name type="scientific">Patella caerulea</name>
    <name type="common">Rayed Mediterranean limpet</name>
    <dbReference type="NCBI Taxonomy" id="87958"/>
    <lineage>
        <taxon>Eukaryota</taxon>
        <taxon>Metazoa</taxon>
        <taxon>Spiralia</taxon>
        <taxon>Lophotrochozoa</taxon>
        <taxon>Mollusca</taxon>
        <taxon>Gastropoda</taxon>
        <taxon>Patellogastropoda</taxon>
        <taxon>Patelloidea</taxon>
        <taxon>Patellidae</taxon>
        <taxon>Patella</taxon>
    </lineage>
</organism>
<protein>
    <submittedName>
        <fullName evidence="2">Uncharacterized protein</fullName>
    </submittedName>
</protein>
<dbReference type="AlphaFoldDB" id="A0AAN8KHB8"/>
<sequence length="136" mass="15961">MIYQSPQTADRPESPEPLRRPPYRTYPEPQEMNSQKITITLIMVVLLSCQAILAAPFQAMPEERANSGQLLRSISEAVSSIVDEDMVPLSRNRRYVVIQVMGKLAQDDRQYQTRLHPRHHRFHHRHRQTQNHIKKQ</sequence>
<evidence type="ECO:0000313" key="3">
    <source>
        <dbReference type="Proteomes" id="UP001347796"/>
    </source>
</evidence>
<keyword evidence="3" id="KW-1185">Reference proteome</keyword>
<gene>
    <name evidence="2" type="ORF">SNE40_001353</name>
</gene>
<evidence type="ECO:0000256" key="1">
    <source>
        <dbReference type="SAM" id="MobiDB-lite"/>
    </source>
</evidence>
<evidence type="ECO:0000313" key="2">
    <source>
        <dbReference type="EMBL" id="KAK6196056.1"/>
    </source>
</evidence>